<organism evidence="6 7">
    <name type="scientific">Plakobranchus ocellatus</name>
    <dbReference type="NCBI Taxonomy" id="259542"/>
    <lineage>
        <taxon>Eukaryota</taxon>
        <taxon>Metazoa</taxon>
        <taxon>Spiralia</taxon>
        <taxon>Lophotrochozoa</taxon>
        <taxon>Mollusca</taxon>
        <taxon>Gastropoda</taxon>
        <taxon>Heterobranchia</taxon>
        <taxon>Euthyneura</taxon>
        <taxon>Panpulmonata</taxon>
        <taxon>Sacoglossa</taxon>
        <taxon>Placobranchoidea</taxon>
        <taxon>Plakobranchidae</taxon>
        <taxon>Plakobranchus</taxon>
    </lineage>
</organism>
<dbReference type="PANTHER" id="PTHR10671">
    <property type="entry name" value="EPITHELIAL MEMBRANE PROTEIN-RELATED"/>
    <property type="match status" value="1"/>
</dbReference>
<dbReference type="Proteomes" id="UP000735302">
    <property type="component" value="Unassembled WGS sequence"/>
</dbReference>
<name>A0AAV4AAQ5_9GAST</name>
<reference evidence="6 7" key="1">
    <citation type="journal article" date="2021" name="Elife">
        <title>Chloroplast acquisition without the gene transfer in kleptoplastic sea slugs, Plakobranchus ocellatus.</title>
        <authorList>
            <person name="Maeda T."/>
            <person name="Takahashi S."/>
            <person name="Yoshida T."/>
            <person name="Shimamura S."/>
            <person name="Takaki Y."/>
            <person name="Nagai Y."/>
            <person name="Toyoda A."/>
            <person name="Suzuki Y."/>
            <person name="Arimoto A."/>
            <person name="Ishii H."/>
            <person name="Satoh N."/>
            <person name="Nishiyama T."/>
            <person name="Hasebe M."/>
            <person name="Maruyama T."/>
            <person name="Minagawa J."/>
            <person name="Obokata J."/>
            <person name="Shigenobu S."/>
        </authorList>
    </citation>
    <scope>NUCLEOTIDE SEQUENCE [LARGE SCALE GENOMIC DNA]</scope>
</reference>
<evidence type="ECO:0000256" key="5">
    <source>
        <dbReference type="SAM" id="Phobius"/>
    </source>
</evidence>
<feature type="transmembrane region" description="Helical" evidence="5">
    <location>
        <begin position="12"/>
        <end position="36"/>
    </location>
</feature>
<comment type="caution">
    <text evidence="6">The sequence shown here is derived from an EMBL/GenBank/DDBJ whole genome shotgun (WGS) entry which is preliminary data.</text>
</comment>
<keyword evidence="2 5" id="KW-0812">Transmembrane</keyword>
<keyword evidence="7" id="KW-1185">Reference proteome</keyword>
<feature type="transmembrane region" description="Helical" evidence="5">
    <location>
        <begin position="75"/>
        <end position="99"/>
    </location>
</feature>
<evidence type="ECO:0000256" key="2">
    <source>
        <dbReference type="ARBA" id="ARBA00022692"/>
    </source>
</evidence>
<feature type="transmembrane region" description="Helical" evidence="5">
    <location>
        <begin position="150"/>
        <end position="171"/>
    </location>
</feature>
<gene>
    <name evidence="6" type="ORF">PoB_003057200</name>
</gene>
<dbReference type="Gene3D" id="1.20.140.150">
    <property type="match status" value="1"/>
</dbReference>
<proteinExistence type="predicted"/>
<evidence type="ECO:0000256" key="3">
    <source>
        <dbReference type="ARBA" id="ARBA00022989"/>
    </source>
</evidence>
<dbReference type="InterPro" id="IPR050579">
    <property type="entry name" value="PMP-22/EMP/MP20-like"/>
</dbReference>
<protein>
    <submittedName>
        <fullName evidence="6">Lens fiber membrane intrinsic protein-like</fullName>
    </submittedName>
</protein>
<sequence>MANIFRTASIWLKIAIICCALGLVIFIIGFATTSWMTTKDHNRSFYNGLWQEKYCKRGGSCRTHSYTSLNDYHRAIQAMECLGLIGFTLSLATLLLYLCMDSFRRRDFLQAATAFTFAGIFFASVGFALFGSKDNEENHKALRDIGWSMGIAIAGTILYGIAGLCLILQLVR</sequence>
<dbReference type="AlphaFoldDB" id="A0AAV4AAQ5"/>
<dbReference type="PANTHER" id="PTHR10671:SF108">
    <property type="entry name" value="CLAUDIN FAMILY PROTEIN-RELATED"/>
    <property type="match status" value="1"/>
</dbReference>
<evidence type="ECO:0000313" key="6">
    <source>
        <dbReference type="EMBL" id="GFO04067.1"/>
    </source>
</evidence>
<comment type="subcellular location">
    <subcellularLocation>
        <location evidence="1">Membrane</location>
        <topology evidence="1">Multi-pass membrane protein</topology>
    </subcellularLocation>
</comment>
<keyword evidence="3 5" id="KW-1133">Transmembrane helix</keyword>
<dbReference type="Pfam" id="PF00822">
    <property type="entry name" value="PMP22_Claudin"/>
    <property type="match status" value="1"/>
</dbReference>
<evidence type="ECO:0000256" key="1">
    <source>
        <dbReference type="ARBA" id="ARBA00004141"/>
    </source>
</evidence>
<keyword evidence="4 5" id="KW-0472">Membrane</keyword>
<evidence type="ECO:0000313" key="7">
    <source>
        <dbReference type="Proteomes" id="UP000735302"/>
    </source>
</evidence>
<feature type="transmembrane region" description="Helical" evidence="5">
    <location>
        <begin position="111"/>
        <end position="130"/>
    </location>
</feature>
<dbReference type="EMBL" id="BLXT01003735">
    <property type="protein sequence ID" value="GFO04067.1"/>
    <property type="molecule type" value="Genomic_DNA"/>
</dbReference>
<evidence type="ECO:0000256" key="4">
    <source>
        <dbReference type="ARBA" id="ARBA00023136"/>
    </source>
</evidence>
<accession>A0AAV4AAQ5</accession>
<dbReference type="GO" id="GO:0005886">
    <property type="term" value="C:plasma membrane"/>
    <property type="evidence" value="ECO:0007669"/>
    <property type="project" value="TreeGrafter"/>
</dbReference>
<dbReference type="InterPro" id="IPR004031">
    <property type="entry name" value="PMP22/EMP/MP20/Claudin"/>
</dbReference>